<protein>
    <submittedName>
        <fullName evidence="2">Uncharacterized protein</fullName>
    </submittedName>
</protein>
<evidence type="ECO:0000313" key="2">
    <source>
        <dbReference type="EMBL" id="MBL7633170.1"/>
    </source>
</evidence>
<name>A0A937RMZ0_9ACTN</name>
<feature type="compositionally biased region" description="Gly residues" evidence="1">
    <location>
        <begin position="62"/>
        <end position="74"/>
    </location>
</feature>
<feature type="region of interest" description="Disordered" evidence="1">
    <location>
        <begin position="44"/>
        <end position="142"/>
    </location>
</feature>
<dbReference type="Proteomes" id="UP000604475">
    <property type="component" value="Unassembled WGS sequence"/>
</dbReference>
<comment type="caution">
    <text evidence="2">The sequence shown here is derived from an EMBL/GenBank/DDBJ whole genome shotgun (WGS) entry which is preliminary data.</text>
</comment>
<reference evidence="2" key="1">
    <citation type="submission" date="2020-12" db="EMBL/GenBank/DDBJ databases">
        <title>Genomic characterization of non-nitrogen-fixing Frankia strains.</title>
        <authorList>
            <person name="Carlos-Shanley C."/>
            <person name="Guerra T."/>
            <person name="Hahn D."/>
        </authorList>
    </citation>
    <scope>NUCLEOTIDE SEQUENCE</scope>
    <source>
        <strain evidence="2">CN6</strain>
    </source>
</reference>
<proteinExistence type="predicted"/>
<organism evidence="2 3">
    <name type="scientific">Frankia nepalensis</name>
    <dbReference type="NCBI Taxonomy" id="1836974"/>
    <lineage>
        <taxon>Bacteria</taxon>
        <taxon>Bacillati</taxon>
        <taxon>Actinomycetota</taxon>
        <taxon>Actinomycetes</taxon>
        <taxon>Frankiales</taxon>
        <taxon>Frankiaceae</taxon>
        <taxon>Frankia</taxon>
    </lineage>
</organism>
<dbReference type="AlphaFoldDB" id="A0A937RMZ0"/>
<sequence>MWLLLIPPAALLLALLWTARRRRPTRAHEAMITIEGYRRMVAALAPDPNDPADAGHPSGAGDPAGAGDAAGVGGPAPERSGAGSGEAGWTEVSVIPPRPGPDEPEALVPSAREFAGRVPTAPPAPEPAARREVPRTAETLGD</sequence>
<evidence type="ECO:0000256" key="1">
    <source>
        <dbReference type="SAM" id="MobiDB-lite"/>
    </source>
</evidence>
<gene>
    <name evidence="2" type="ORF">I7412_39665</name>
</gene>
<accession>A0A937RMZ0</accession>
<feature type="compositionally biased region" description="Low complexity" evidence="1">
    <location>
        <begin position="44"/>
        <end position="61"/>
    </location>
</feature>
<dbReference type="EMBL" id="JAEACQ010000376">
    <property type="protein sequence ID" value="MBL7633170.1"/>
    <property type="molecule type" value="Genomic_DNA"/>
</dbReference>
<keyword evidence="3" id="KW-1185">Reference proteome</keyword>
<evidence type="ECO:0000313" key="3">
    <source>
        <dbReference type="Proteomes" id="UP000604475"/>
    </source>
</evidence>
<dbReference type="RefSeq" id="WP_203003394.1">
    <property type="nucleotide sequence ID" value="NZ_JADWYU010000202.1"/>
</dbReference>